<keyword evidence="1" id="KW-1185">Reference proteome</keyword>
<protein>
    <submittedName>
        <fullName evidence="2">Uncharacterized protein</fullName>
    </submittedName>
</protein>
<organism evidence="1 2">
    <name type="scientific">Plectus sambesii</name>
    <dbReference type="NCBI Taxonomy" id="2011161"/>
    <lineage>
        <taxon>Eukaryota</taxon>
        <taxon>Metazoa</taxon>
        <taxon>Ecdysozoa</taxon>
        <taxon>Nematoda</taxon>
        <taxon>Chromadorea</taxon>
        <taxon>Plectida</taxon>
        <taxon>Plectina</taxon>
        <taxon>Plectoidea</taxon>
        <taxon>Plectidae</taxon>
        <taxon>Plectus</taxon>
    </lineage>
</organism>
<sequence>MGLFLLGRSVSLGWSGVSREVMMDRGSSADRAFEATVVARLPRRCPTWSRGMGPAAGEEALVLQPRRSLRSSANGQRCSKFAAFVVELSGARPVPPPSIEAYLPLAEPSHASRTMSALSSIFACLSCLPTGFRRSPTATVSSA</sequence>
<dbReference type="AlphaFoldDB" id="A0A914VQX3"/>
<proteinExistence type="predicted"/>
<reference evidence="2" key="1">
    <citation type="submission" date="2022-11" db="UniProtKB">
        <authorList>
            <consortium name="WormBaseParasite"/>
        </authorList>
    </citation>
    <scope>IDENTIFICATION</scope>
</reference>
<dbReference type="Proteomes" id="UP000887566">
    <property type="component" value="Unplaced"/>
</dbReference>
<evidence type="ECO:0000313" key="1">
    <source>
        <dbReference type="Proteomes" id="UP000887566"/>
    </source>
</evidence>
<dbReference type="WBParaSite" id="PSAMB.scaffold2282size24148.g17216.t1">
    <property type="protein sequence ID" value="PSAMB.scaffold2282size24148.g17216.t1"/>
    <property type="gene ID" value="PSAMB.scaffold2282size24148.g17216"/>
</dbReference>
<name>A0A914VQX3_9BILA</name>
<evidence type="ECO:0000313" key="2">
    <source>
        <dbReference type="WBParaSite" id="PSAMB.scaffold2282size24148.g17216.t1"/>
    </source>
</evidence>
<accession>A0A914VQX3</accession>